<sequence>MVEKATSSRFPNSIYSVGSTLEEIPQSSFGESPNDVVHLDWESAKTKMRPIPHPPFQIYADLCTVDSVATGHVSDLKAVGLCSTWSIRVPSMLPSYGESV</sequence>
<accession>A0ABY6KYF7</accession>
<organism evidence="1 2">
    <name type="scientific">Cordylochernes scorpioides</name>
    <dbReference type="NCBI Taxonomy" id="51811"/>
    <lineage>
        <taxon>Eukaryota</taxon>
        <taxon>Metazoa</taxon>
        <taxon>Ecdysozoa</taxon>
        <taxon>Arthropoda</taxon>
        <taxon>Chelicerata</taxon>
        <taxon>Arachnida</taxon>
        <taxon>Pseudoscorpiones</taxon>
        <taxon>Cheliferoidea</taxon>
        <taxon>Chernetidae</taxon>
        <taxon>Cordylochernes</taxon>
    </lineage>
</organism>
<dbReference type="EMBL" id="CP092873">
    <property type="protein sequence ID" value="UYV73748.1"/>
    <property type="molecule type" value="Genomic_DNA"/>
</dbReference>
<evidence type="ECO:0000313" key="2">
    <source>
        <dbReference type="Proteomes" id="UP001235939"/>
    </source>
</evidence>
<evidence type="ECO:0000313" key="1">
    <source>
        <dbReference type="EMBL" id="UYV73748.1"/>
    </source>
</evidence>
<protein>
    <submittedName>
        <fullName evidence="1">Uncharacterized protein</fullName>
    </submittedName>
</protein>
<keyword evidence="2" id="KW-1185">Reference proteome</keyword>
<name>A0ABY6KYF7_9ARAC</name>
<gene>
    <name evidence="1" type="ORF">LAZ67_11000711</name>
</gene>
<dbReference type="Proteomes" id="UP001235939">
    <property type="component" value="Chromosome 11"/>
</dbReference>
<proteinExistence type="predicted"/>
<reference evidence="1 2" key="1">
    <citation type="submission" date="2022-01" db="EMBL/GenBank/DDBJ databases">
        <title>A chromosomal length assembly of Cordylochernes scorpioides.</title>
        <authorList>
            <person name="Zeh D."/>
            <person name="Zeh J."/>
        </authorList>
    </citation>
    <scope>NUCLEOTIDE SEQUENCE [LARGE SCALE GENOMIC DNA]</scope>
    <source>
        <strain evidence="1">IN4F17</strain>
        <tissue evidence="1">Whole Body</tissue>
    </source>
</reference>